<evidence type="ECO:0000313" key="3">
    <source>
        <dbReference type="Proteomes" id="UP001054837"/>
    </source>
</evidence>
<dbReference type="Proteomes" id="UP001054837">
    <property type="component" value="Unassembled WGS sequence"/>
</dbReference>
<feature type="compositionally biased region" description="Polar residues" evidence="1">
    <location>
        <begin position="1"/>
        <end position="12"/>
    </location>
</feature>
<keyword evidence="3" id="KW-1185">Reference proteome</keyword>
<gene>
    <name evidence="2" type="ORF">CDAR_209591</name>
</gene>
<comment type="caution">
    <text evidence="2">The sequence shown here is derived from an EMBL/GenBank/DDBJ whole genome shotgun (WGS) entry which is preliminary data.</text>
</comment>
<organism evidence="2 3">
    <name type="scientific">Caerostris darwini</name>
    <dbReference type="NCBI Taxonomy" id="1538125"/>
    <lineage>
        <taxon>Eukaryota</taxon>
        <taxon>Metazoa</taxon>
        <taxon>Ecdysozoa</taxon>
        <taxon>Arthropoda</taxon>
        <taxon>Chelicerata</taxon>
        <taxon>Arachnida</taxon>
        <taxon>Araneae</taxon>
        <taxon>Araneomorphae</taxon>
        <taxon>Entelegynae</taxon>
        <taxon>Araneoidea</taxon>
        <taxon>Araneidae</taxon>
        <taxon>Caerostris</taxon>
    </lineage>
</organism>
<accession>A0AAV4SXQ4</accession>
<proteinExistence type="predicted"/>
<feature type="region of interest" description="Disordered" evidence="1">
    <location>
        <begin position="1"/>
        <end position="22"/>
    </location>
</feature>
<name>A0AAV4SXQ4_9ARAC</name>
<evidence type="ECO:0000256" key="1">
    <source>
        <dbReference type="SAM" id="MobiDB-lite"/>
    </source>
</evidence>
<reference evidence="2 3" key="1">
    <citation type="submission" date="2021-06" db="EMBL/GenBank/DDBJ databases">
        <title>Caerostris darwini draft genome.</title>
        <authorList>
            <person name="Kono N."/>
            <person name="Arakawa K."/>
        </authorList>
    </citation>
    <scope>NUCLEOTIDE SEQUENCE [LARGE SCALE GENOMIC DNA]</scope>
</reference>
<protein>
    <submittedName>
        <fullName evidence="2">Uncharacterized protein</fullName>
    </submittedName>
</protein>
<sequence>MRSLSADPSSGPSGPMAERSPATTQAHLPTDFSIILRSPDYGGPYFLSCNEKATSVRKGARKSLFNRWPRFARVDTWSHSAVFLSTCRVYMQESKIRRLRCECDKILAYRTFDIFDPSQFFGSKKAQGLLRGLRKMFLERKKMLCTLQ</sequence>
<evidence type="ECO:0000313" key="2">
    <source>
        <dbReference type="EMBL" id="GIY39233.1"/>
    </source>
</evidence>
<dbReference type="AlphaFoldDB" id="A0AAV4SXQ4"/>
<dbReference type="EMBL" id="BPLQ01008773">
    <property type="protein sequence ID" value="GIY39233.1"/>
    <property type="molecule type" value="Genomic_DNA"/>
</dbReference>